<protein>
    <submittedName>
        <fullName evidence="5">Spermidine/putrescine ABC transporter substrate-binding protein</fullName>
    </submittedName>
</protein>
<comment type="caution">
    <text evidence="5">The sequence shown here is derived from an EMBL/GenBank/DDBJ whole genome shotgun (WGS) entry which is preliminary data.</text>
</comment>
<dbReference type="GO" id="GO:0015846">
    <property type="term" value="P:polyamine transport"/>
    <property type="evidence" value="ECO:0007669"/>
    <property type="project" value="InterPro"/>
</dbReference>
<keyword evidence="2" id="KW-0813">Transport</keyword>
<reference evidence="5 6" key="1">
    <citation type="submission" date="2019-06" db="EMBL/GenBank/DDBJ databases">
        <authorList>
            <person name="Li F."/>
        </authorList>
    </citation>
    <scope>NUCLEOTIDE SEQUENCE [LARGE SCALE GENOMIC DNA]</scope>
    <source>
        <strain evidence="5 6">10F1D-1</strain>
    </source>
</reference>
<dbReference type="CDD" id="cd13590">
    <property type="entry name" value="PBP2_PotD_PotF_like"/>
    <property type="match status" value="1"/>
</dbReference>
<evidence type="ECO:0000313" key="6">
    <source>
        <dbReference type="Proteomes" id="UP000316252"/>
    </source>
</evidence>
<dbReference type="InterPro" id="IPR001188">
    <property type="entry name" value="Sperm_putr-bd"/>
</dbReference>
<dbReference type="Gene3D" id="3.40.190.10">
    <property type="entry name" value="Periplasmic binding protein-like II"/>
    <property type="match status" value="2"/>
</dbReference>
<dbReference type="GO" id="GO:0019808">
    <property type="term" value="F:polyamine binding"/>
    <property type="evidence" value="ECO:0007669"/>
    <property type="project" value="InterPro"/>
</dbReference>
<comment type="subcellular location">
    <subcellularLocation>
        <location evidence="1">Periplasm</location>
    </subcellularLocation>
</comment>
<dbReference type="OrthoDB" id="9769319at2"/>
<name>A0A506Y7U1_9MICO</name>
<dbReference type="Proteomes" id="UP000316252">
    <property type="component" value="Unassembled WGS sequence"/>
</dbReference>
<dbReference type="InterPro" id="IPR006059">
    <property type="entry name" value="SBP"/>
</dbReference>
<dbReference type="RefSeq" id="WP_141162629.1">
    <property type="nucleotide sequence ID" value="NZ_VHQG01000001.1"/>
</dbReference>
<organism evidence="5 6">
    <name type="scientific">Schumannella soli</name>
    <dbReference type="NCBI Taxonomy" id="2590779"/>
    <lineage>
        <taxon>Bacteria</taxon>
        <taxon>Bacillati</taxon>
        <taxon>Actinomycetota</taxon>
        <taxon>Actinomycetes</taxon>
        <taxon>Micrococcales</taxon>
        <taxon>Microbacteriaceae</taxon>
        <taxon>Schumannella</taxon>
    </lineage>
</organism>
<dbReference type="PRINTS" id="PR00909">
    <property type="entry name" value="SPERMDNBNDNG"/>
</dbReference>
<dbReference type="PANTHER" id="PTHR30222:SF17">
    <property type="entry name" value="SPERMIDINE_PUTRESCINE-BINDING PERIPLASMIC PROTEIN"/>
    <property type="match status" value="1"/>
</dbReference>
<keyword evidence="3" id="KW-0732">Signal</keyword>
<evidence type="ECO:0000256" key="1">
    <source>
        <dbReference type="ARBA" id="ARBA00004418"/>
    </source>
</evidence>
<dbReference type="GO" id="GO:0042597">
    <property type="term" value="C:periplasmic space"/>
    <property type="evidence" value="ECO:0007669"/>
    <property type="project" value="UniProtKB-SubCell"/>
</dbReference>
<dbReference type="EMBL" id="VHQG01000001">
    <property type="protein sequence ID" value="TPW78105.1"/>
    <property type="molecule type" value="Genomic_DNA"/>
</dbReference>
<dbReference type="Pfam" id="PF13416">
    <property type="entry name" value="SBP_bac_8"/>
    <property type="match status" value="1"/>
</dbReference>
<evidence type="ECO:0000256" key="4">
    <source>
        <dbReference type="ARBA" id="ARBA00022764"/>
    </source>
</evidence>
<sequence length="393" mass="43491">MAARPHPRAEVRALIPRAASAQITRRALLSGFAVSATALTLAACARETRIAASAPVDGKLESQLNVYSWGDYDDPRNIAAFQRKNGVTVQIDSYGSNEEMISKLGATRGTSGYDIIVPTGVYVPLLAKNKLVQKLDLSKLKNFANLLPAYRDQSWDPGNVYTVCKDFGTTGYAYDTDVIDREMTSWQDFLDVAETTASHNTALLEDPWEVSCIWFAANGIDPNTTKKADLDACEKYMVNTLAPHVKAFNSSAAQSGIPQQTFSLIQAFNGDVRQAYLATDKPPKNWKFVFPTPTANLWMDCWAITTGAQHPDSAYAFIDSMLEPEVAYRELDYIGYSTGLKGQEELARKRDYDFPELVFLTEEVEKRLTPSLVTDATERLTSIMNRMMAKAGS</sequence>
<dbReference type="PANTHER" id="PTHR30222">
    <property type="entry name" value="SPERMIDINE/PUTRESCINE-BINDING PERIPLASMIC PROTEIN"/>
    <property type="match status" value="1"/>
</dbReference>
<dbReference type="PROSITE" id="PS51318">
    <property type="entry name" value="TAT"/>
    <property type="match status" value="1"/>
</dbReference>
<evidence type="ECO:0000256" key="2">
    <source>
        <dbReference type="ARBA" id="ARBA00022448"/>
    </source>
</evidence>
<keyword evidence="6" id="KW-1185">Reference proteome</keyword>
<dbReference type="InterPro" id="IPR006311">
    <property type="entry name" value="TAT_signal"/>
</dbReference>
<keyword evidence="4" id="KW-0574">Periplasm</keyword>
<evidence type="ECO:0000256" key="3">
    <source>
        <dbReference type="ARBA" id="ARBA00022729"/>
    </source>
</evidence>
<accession>A0A506Y7U1</accession>
<dbReference type="AlphaFoldDB" id="A0A506Y7U1"/>
<gene>
    <name evidence="5" type="ORF">FJ657_05635</name>
</gene>
<dbReference type="SUPFAM" id="SSF53850">
    <property type="entry name" value="Periplasmic binding protein-like II"/>
    <property type="match status" value="1"/>
</dbReference>
<evidence type="ECO:0000313" key="5">
    <source>
        <dbReference type="EMBL" id="TPW78105.1"/>
    </source>
</evidence>
<proteinExistence type="predicted"/>